<gene>
    <name evidence="3" type="primary">rps3ae</name>
    <name evidence="4" type="ordered locus">Tpen_0653</name>
</gene>
<dbReference type="GO" id="GO:0005840">
    <property type="term" value="C:ribosome"/>
    <property type="evidence" value="ECO:0007669"/>
    <property type="project" value="UniProtKB-KW"/>
</dbReference>
<accession>A1RXX5</accession>
<dbReference type="HAMAP" id="MF_00359">
    <property type="entry name" value="Ribosomal_eS1"/>
    <property type="match status" value="1"/>
</dbReference>
<comment type="similarity">
    <text evidence="3">Belongs to the eukaryotic ribosomal protein eS1 family.</text>
</comment>
<evidence type="ECO:0000256" key="3">
    <source>
        <dbReference type="HAMAP-Rule" id="MF_00359"/>
    </source>
</evidence>
<name>A1RXX5_THEPD</name>
<keyword evidence="5" id="KW-1185">Reference proteome</keyword>
<proteinExistence type="inferred from homology"/>
<dbReference type="Pfam" id="PF01015">
    <property type="entry name" value="Ribosomal_S3Ae"/>
    <property type="match status" value="1"/>
</dbReference>
<dbReference type="KEGG" id="tpe:Tpen_0653"/>
<dbReference type="eggNOG" id="arCOG04186">
    <property type="taxonomic scope" value="Archaea"/>
</dbReference>
<evidence type="ECO:0000256" key="2">
    <source>
        <dbReference type="ARBA" id="ARBA00023274"/>
    </source>
</evidence>
<dbReference type="GO" id="GO:1990904">
    <property type="term" value="C:ribonucleoprotein complex"/>
    <property type="evidence" value="ECO:0007669"/>
    <property type="project" value="UniProtKB-KW"/>
</dbReference>
<dbReference type="GO" id="GO:0006412">
    <property type="term" value="P:translation"/>
    <property type="evidence" value="ECO:0007669"/>
    <property type="project" value="UniProtKB-UniRule"/>
</dbReference>
<dbReference type="EMBL" id="CP000505">
    <property type="protein sequence ID" value="ABL78055.1"/>
    <property type="molecule type" value="Genomic_DNA"/>
</dbReference>
<dbReference type="Proteomes" id="UP000000641">
    <property type="component" value="Chromosome"/>
</dbReference>
<dbReference type="EnsemblBacteria" id="ABL78055">
    <property type="protein sequence ID" value="ABL78055"/>
    <property type="gene ID" value="Tpen_0653"/>
</dbReference>
<dbReference type="GO" id="GO:0003735">
    <property type="term" value="F:structural constituent of ribosome"/>
    <property type="evidence" value="ECO:0007669"/>
    <property type="project" value="InterPro"/>
</dbReference>
<organism evidence="4 5">
    <name type="scientific">Thermofilum pendens (strain DSM 2475 / Hrk 5)</name>
    <dbReference type="NCBI Taxonomy" id="368408"/>
    <lineage>
        <taxon>Archaea</taxon>
        <taxon>Thermoproteota</taxon>
        <taxon>Thermoprotei</taxon>
        <taxon>Thermofilales</taxon>
        <taxon>Thermofilaceae</taxon>
        <taxon>Thermofilum</taxon>
    </lineage>
</organism>
<evidence type="ECO:0000313" key="5">
    <source>
        <dbReference type="Proteomes" id="UP000000641"/>
    </source>
</evidence>
<evidence type="ECO:0000313" key="4">
    <source>
        <dbReference type="EMBL" id="ABL78055.1"/>
    </source>
</evidence>
<dbReference type="STRING" id="368408.Tpen_0653"/>
<dbReference type="AlphaFoldDB" id="A1RXX5"/>
<evidence type="ECO:0000256" key="1">
    <source>
        <dbReference type="ARBA" id="ARBA00022980"/>
    </source>
</evidence>
<dbReference type="GeneID" id="4601611"/>
<dbReference type="NCBIfam" id="NF003142">
    <property type="entry name" value="PRK04057.1"/>
    <property type="match status" value="1"/>
</dbReference>
<keyword evidence="2 3" id="KW-0687">Ribonucleoprotein</keyword>
<dbReference type="SMART" id="SM01397">
    <property type="entry name" value="Ribosomal_S3Ae"/>
    <property type="match status" value="1"/>
</dbReference>
<sequence length="207" mass="23439">MSARAKTKDKWSMKKWIKVLAPKAFGFANLGLIPADEPEKALGRTVEVSFYDITKDVSQLHIKLKFQIVKVDDGIALTQLKLMEMTRDYIRSLVRRGTSRVDAILDVQTKDGVKMRVMALAVTVSRIKTSQKKAIRRIMFDIISEKAASLDFDTFIQQAVIGTMATEMQMQAKKIYPIKKVEVYKIKVLTPTTEIPLALPEQVLAKH</sequence>
<keyword evidence="1 3" id="KW-0689">Ribosomal protein</keyword>
<dbReference type="InterPro" id="IPR001593">
    <property type="entry name" value="Ribosomal_eS1"/>
</dbReference>
<dbReference type="RefSeq" id="WP_011752320.1">
    <property type="nucleotide sequence ID" value="NC_008698.1"/>
</dbReference>
<dbReference type="OrthoDB" id="30639at2157"/>
<dbReference type="HOGENOM" id="CLU_062507_1_0_2"/>
<reference evidence="5" key="1">
    <citation type="journal article" date="2008" name="J. Bacteriol.">
        <title>Genome sequence of Thermofilum pendens reveals an exceptional loss of biosynthetic pathways without genome reduction.</title>
        <authorList>
            <person name="Anderson I."/>
            <person name="Rodriguez J."/>
            <person name="Susanti D."/>
            <person name="Porat I."/>
            <person name="Reich C."/>
            <person name="Ulrich L.E."/>
            <person name="Elkins J.G."/>
            <person name="Mavromatis K."/>
            <person name="Lykidis A."/>
            <person name="Kim E."/>
            <person name="Thompson L.S."/>
            <person name="Nolan M."/>
            <person name="Land M."/>
            <person name="Copeland A."/>
            <person name="Lapidus A."/>
            <person name="Lucas S."/>
            <person name="Detter C."/>
            <person name="Zhulin I.B."/>
            <person name="Olsen G.J."/>
            <person name="Whitman W."/>
            <person name="Mukhopadhyay B."/>
            <person name="Bristow J."/>
            <person name="Kyrpides N."/>
        </authorList>
    </citation>
    <scope>NUCLEOTIDE SEQUENCE [LARGE SCALE GENOMIC DNA]</scope>
    <source>
        <strain evidence="5">DSM 2475 / Hrk 5</strain>
    </source>
</reference>
<dbReference type="InterPro" id="IPR030838">
    <property type="entry name" value="Ribosomal_eS1_arc"/>
</dbReference>
<protein>
    <recommendedName>
        <fullName evidence="3">Small ribosomal subunit protein eS1</fullName>
    </recommendedName>
</protein>